<dbReference type="AlphaFoldDB" id="A0A9Q1JVM1"/>
<sequence>MEAVRISNKIRDIVRLHQLLKKWRKQAKASKANNNGGTNNNNNKGINKFLKKTLSFSENSVVHSVSSVLSNSDYVPKGYLAVCVGREEDEKKSCADDTRDCGFSRSGFSSVERGTMCSVNNNNNNNNNTDNRRRRSGGGGGGGGGGGSSSTKRMQRLFFGAYIQRLASANIMETCNSYVNKRAVAFAGYARKACKGTSAIVRYIHFIIEFDIHVCGSRPSRAQMLDSGPAGAQHTSFACMGHFSDLSSSFSSPCIICSKWSSQESGVKRRLINVSATVCQ</sequence>
<comment type="caution">
    <text evidence="2">The sequence shown here is derived from an EMBL/GenBank/DDBJ whole genome shotgun (WGS) entry which is preliminary data.</text>
</comment>
<dbReference type="Proteomes" id="UP001153076">
    <property type="component" value="Unassembled WGS sequence"/>
</dbReference>
<dbReference type="EMBL" id="JAKOGI010000664">
    <property type="protein sequence ID" value="KAJ8431736.1"/>
    <property type="molecule type" value="Genomic_DNA"/>
</dbReference>
<gene>
    <name evidence="2" type="ORF">Cgig2_028953</name>
</gene>
<reference evidence="2" key="1">
    <citation type="submission" date="2022-04" db="EMBL/GenBank/DDBJ databases">
        <title>Carnegiea gigantea Genome sequencing and assembly v2.</title>
        <authorList>
            <person name="Copetti D."/>
            <person name="Sanderson M.J."/>
            <person name="Burquez A."/>
            <person name="Wojciechowski M.F."/>
        </authorList>
    </citation>
    <scope>NUCLEOTIDE SEQUENCE</scope>
    <source>
        <strain evidence="2">SGP5-SGP5p</strain>
        <tissue evidence="2">Aerial part</tissue>
    </source>
</reference>
<evidence type="ECO:0000313" key="3">
    <source>
        <dbReference type="Proteomes" id="UP001153076"/>
    </source>
</evidence>
<feature type="region of interest" description="Disordered" evidence="1">
    <location>
        <begin position="117"/>
        <end position="150"/>
    </location>
</feature>
<evidence type="ECO:0000313" key="2">
    <source>
        <dbReference type="EMBL" id="KAJ8431736.1"/>
    </source>
</evidence>
<evidence type="ECO:0000256" key="1">
    <source>
        <dbReference type="SAM" id="MobiDB-lite"/>
    </source>
</evidence>
<keyword evidence="3" id="KW-1185">Reference proteome</keyword>
<organism evidence="2 3">
    <name type="scientific">Carnegiea gigantea</name>
    <dbReference type="NCBI Taxonomy" id="171969"/>
    <lineage>
        <taxon>Eukaryota</taxon>
        <taxon>Viridiplantae</taxon>
        <taxon>Streptophyta</taxon>
        <taxon>Embryophyta</taxon>
        <taxon>Tracheophyta</taxon>
        <taxon>Spermatophyta</taxon>
        <taxon>Magnoliopsida</taxon>
        <taxon>eudicotyledons</taxon>
        <taxon>Gunneridae</taxon>
        <taxon>Pentapetalae</taxon>
        <taxon>Caryophyllales</taxon>
        <taxon>Cactineae</taxon>
        <taxon>Cactaceae</taxon>
        <taxon>Cactoideae</taxon>
        <taxon>Echinocereeae</taxon>
        <taxon>Carnegiea</taxon>
    </lineage>
</organism>
<feature type="compositionally biased region" description="Gly residues" evidence="1">
    <location>
        <begin position="137"/>
        <end position="148"/>
    </location>
</feature>
<accession>A0A9Q1JVM1</accession>
<feature type="compositionally biased region" description="Low complexity" evidence="1">
    <location>
        <begin position="29"/>
        <end position="45"/>
    </location>
</feature>
<protein>
    <submittedName>
        <fullName evidence="2">Uncharacterized protein</fullName>
    </submittedName>
</protein>
<feature type="compositionally biased region" description="Low complexity" evidence="1">
    <location>
        <begin position="120"/>
        <end position="129"/>
    </location>
</feature>
<name>A0A9Q1JVM1_9CARY</name>
<feature type="region of interest" description="Disordered" evidence="1">
    <location>
        <begin position="26"/>
        <end position="45"/>
    </location>
</feature>
<proteinExistence type="predicted"/>